<name>F5XN29_MICPN</name>
<reference evidence="6 7" key="1">
    <citation type="submission" date="2011-05" db="EMBL/GenBank/DDBJ databases">
        <title>Whole genome sequence of Microlunatus phosphovorus NM-1.</title>
        <authorList>
            <person name="Hosoyama A."/>
            <person name="Sasaki K."/>
            <person name="Harada T."/>
            <person name="Igarashi R."/>
            <person name="Kawakoshi A."/>
            <person name="Sasagawa M."/>
            <person name="Fukada J."/>
            <person name="Nakamura S."/>
            <person name="Katano Y."/>
            <person name="Hanada S."/>
            <person name="Kamagata Y."/>
            <person name="Nakamura N."/>
            <person name="Yamazaki S."/>
            <person name="Fujita N."/>
        </authorList>
    </citation>
    <scope>NUCLEOTIDE SEQUENCE [LARGE SCALE GENOMIC DNA]</scope>
    <source>
        <strain evidence="7">ATCC 700054 / DSM 10555 / JCM 9379 / NBRC 101784 / NCIMB 13414 / VKM Ac-1990 / NM-1</strain>
    </source>
</reference>
<keyword evidence="7" id="KW-1185">Reference proteome</keyword>
<feature type="region of interest" description="Disordered" evidence="3">
    <location>
        <begin position="290"/>
        <end position="320"/>
    </location>
</feature>
<evidence type="ECO:0000256" key="1">
    <source>
        <dbReference type="ARBA" id="ARBA00022679"/>
    </source>
</evidence>
<organism evidence="6 7">
    <name type="scientific">Microlunatus phosphovorus (strain ATCC 700054 / DSM 10555 / JCM 9379 / NBRC 101784 / NCIMB 13414 / VKM Ac-1990 / NM-1)</name>
    <dbReference type="NCBI Taxonomy" id="1032480"/>
    <lineage>
        <taxon>Bacteria</taxon>
        <taxon>Bacillati</taxon>
        <taxon>Actinomycetota</taxon>
        <taxon>Actinomycetes</taxon>
        <taxon>Propionibacteriales</taxon>
        <taxon>Propionibacteriaceae</taxon>
        <taxon>Microlunatus</taxon>
    </lineage>
</organism>
<dbReference type="OrthoDB" id="9799092at2"/>
<dbReference type="HOGENOM" id="CLU_868236_0_0_11"/>
<keyword evidence="2" id="KW-0012">Acyltransferase</keyword>
<dbReference type="RefSeq" id="WP_013864335.1">
    <property type="nucleotide sequence ID" value="NC_015635.1"/>
</dbReference>
<dbReference type="GO" id="GO:0016747">
    <property type="term" value="F:acyltransferase activity, transferring groups other than amino-acyl groups"/>
    <property type="evidence" value="ECO:0007669"/>
    <property type="project" value="InterPro"/>
</dbReference>
<evidence type="ECO:0000313" key="7">
    <source>
        <dbReference type="Proteomes" id="UP000007947"/>
    </source>
</evidence>
<dbReference type="InterPro" id="IPR016181">
    <property type="entry name" value="Acyl_CoA_acyltransferase"/>
</dbReference>
<dbReference type="STRING" id="1032480.MLP_34650"/>
<keyword evidence="4" id="KW-0472">Membrane</keyword>
<proteinExistence type="predicted"/>
<dbReference type="CDD" id="cd04301">
    <property type="entry name" value="NAT_SF"/>
    <property type="match status" value="1"/>
</dbReference>
<feature type="transmembrane region" description="Helical" evidence="4">
    <location>
        <begin position="45"/>
        <end position="62"/>
    </location>
</feature>
<dbReference type="PANTHER" id="PTHR43877">
    <property type="entry name" value="AMINOALKYLPHOSPHONATE N-ACETYLTRANSFERASE-RELATED-RELATED"/>
    <property type="match status" value="1"/>
</dbReference>
<evidence type="ECO:0000313" key="6">
    <source>
        <dbReference type="EMBL" id="BAK36479.1"/>
    </source>
</evidence>
<dbReference type="InterPro" id="IPR050832">
    <property type="entry name" value="Bact_Acetyltransf"/>
</dbReference>
<feature type="domain" description="N-acetyltransferase" evidence="5">
    <location>
        <begin position="157"/>
        <end position="313"/>
    </location>
</feature>
<dbReference type="KEGG" id="mph:MLP_34650"/>
<dbReference type="Proteomes" id="UP000007947">
    <property type="component" value="Chromosome"/>
</dbReference>
<evidence type="ECO:0000256" key="3">
    <source>
        <dbReference type="SAM" id="MobiDB-lite"/>
    </source>
</evidence>
<dbReference type="SUPFAM" id="SSF55729">
    <property type="entry name" value="Acyl-CoA N-acyltransferases (Nat)"/>
    <property type="match status" value="1"/>
</dbReference>
<protein>
    <recommendedName>
        <fullName evidence="5">N-acetyltransferase domain-containing protein</fullName>
    </recommendedName>
</protein>
<dbReference type="Gene3D" id="3.40.630.30">
    <property type="match status" value="1"/>
</dbReference>
<dbReference type="PROSITE" id="PS51186">
    <property type="entry name" value="GNAT"/>
    <property type="match status" value="1"/>
</dbReference>
<accession>F5XN29</accession>
<dbReference type="AlphaFoldDB" id="F5XN29"/>
<keyword evidence="4" id="KW-1133">Transmembrane helix</keyword>
<dbReference type="Pfam" id="PF00583">
    <property type="entry name" value="Acetyltransf_1"/>
    <property type="match status" value="1"/>
</dbReference>
<dbReference type="InterPro" id="IPR000182">
    <property type="entry name" value="GNAT_dom"/>
</dbReference>
<gene>
    <name evidence="6" type="ordered locus">MLP_34650</name>
</gene>
<dbReference type="EMBL" id="AP012204">
    <property type="protein sequence ID" value="BAK36479.1"/>
    <property type="molecule type" value="Genomic_DNA"/>
</dbReference>
<evidence type="ECO:0000259" key="5">
    <source>
        <dbReference type="PROSITE" id="PS51186"/>
    </source>
</evidence>
<evidence type="ECO:0000256" key="2">
    <source>
        <dbReference type="ARBA" id="ARBA00023315"/>
    </source>
</evidence>
<sequence length="320" mass="36019">MAVRTRRVWRVSPTTLTVVWIFVVAAGVGVPLLAVLAWLRADEPFIAVFLVLLGAGAVIYGWRFGLHPRLVASPNGIEVVNPGRPAHIDWNELTVIAPGENGLILGTEDIRSEAWCIQKSRSAARKGRSTRADAVVAELEQLQDRFDPPLEDEQTGITIRRGRQADLDLLTSIERAASEAALKHIFDPAKHPYPTDEVRRRWRRLLRDRRTHIRILEEYGKPAGLVVWDGDGHLRQLAVPPQYAHQGHGSLLLQYATEELMFGGAPELSLWVLEDNLAARGFYRSRGWRDTEERSESEYPPHPSQIKMVHTNPKAPRRSA</sequence>
<evidence type="ECO:0000256" key="4">
    <source>
        <dbReference type="SAM" id="Phobius"/>
    </source>
</evidence>
<dbReference type="eggNOG" id="COG0456">
    <property type="taxonomic scope" value="Bacteria"/>
</dbReference>
<keyword evidence="4" id="KW-0812">Transmembrane</keyword>
<feature type="compositionally biased region" description="Basic and acidic residues" evidence="3">
    <location>
        <begin position="290"/>
        <end position="299"/>
    </location>
</feature>
<keyword evidence="1" id="KW-0808">Transferase</keyword>
<feature type="transmembrane region" description="Helical" evidence="4">
    <location>
        <begin position="16"/>
        <end position="39"/>
    </location>
</feature>